<protein>
    <submittedName>
        <fullName evidence="2">Uncharacterized protein</fullName>
    </submittedName>
</protein>
<keyword evidence="3" id="KW-1185">Reference proteome</keyword>
<evidence type="ECO:0000313" key="3">
    <source>
        <dbReference type="Proteomes" id="UP001201812"/>
    </source>
</evidence>
<dbReference type="AlphaFoldDB" id="A0AAD4MGZ8"/>
<reference evidence="2" key="1">
    <citation type="submission" date="2022-01" db="EMBL/GenBank/DDBJ databases">
        <title>Genome Sequence Resource for Two Populations of Ditylenchus destructor, the Migratory Endoparasitic Phytonematode.</title>
        <authorList>
            <person name="Zhang H."/>
            <person name="Lin R."/>
            <person name="Xie B."/>
        </authorList>
    </citation>
    <scope>NUCLEOTIDE SEQUENCE</scope>
    <source>
        <strain evidence="2">BazhouSP</strain>
    </source>
</reference>
<accession>A0AAD4MGZ8</accession>
<evidence type="ECO:0000313" key="2">
    <source>
        <dbReference type="EMBL" id="KAI1694580.1"/>
    </source>
</evidence>
<gene>
    <name evidence="2" type="ORF">DdX_20039</name>
</gene>
<name>A0AAD4MGZ8_9BILA</name>
<evidence type="ECO:0000256" key="1">
    <source>
        <dbReference type="SAM" id="SignalP"/>
    </source>
</evidence>
<proteinExistence type="predicted"/>
<comment type="caution">
    <text evidence="2">The sequence shown here is derived from an EMBL/GenBank/DDBJ whole genome shotgun (WGS) entry which is preliminary data.</text>
</comment>
<dbReference type="EMBL" id="JAKKPZ010000494">
    <property type="protein sequence ID" value="KAI1694580.1"/>
    <property type="molecule type" value="Genomic_DNA"/>
</dbReference>
<feature type="signal peptide" evidence="1">
    <location>
        <begin position="1"/>
        <end position="34"/>
    </location>
</feature>
<feature type="chain" id="PRO_5042150074" evidence="1">
    <location>
        <begin position="35"/>
        <end position="169"/>
    </location>
</feature>
<keyword evidence="1" id="KW-0732">Signal</keyword>
<dbReference type="Proteomes" id="UP001201812">
    <property type="component" value="Unassembled WGS sequence"/>
</dbReference>
<organism evidence="2 3">
    <name type="scientific">Ditylenchus destructor</name>
    <dbReference type="NCBI Taxonomy" id="166010"/>
    <lineage>
        <taxon>Eukaryota</taxon>
        <taxon>Metazoa</taxon>
        <taxon>Ecdysozoa</taxon>
        <taxon>Nematoda</taxon>
        <taxon>Chromadorea</taxon>
        <taxon>Rhabditida</taxon>
        <taxon>Tylenchina</taxon>
        <taxon>Tylenchomorpha</taxon>
        <taxon>Sphaerularioidea</taxon>
        <taxon>Anguinidae</taxon>
        <taxon>Anguininae</taxon>
        <taxon>Ditylenchus</taxon>
    </lineage>
</organism>
<sequence length="169" mass="19271">MVSVTLFRHSTGSSIIRTISAILLLLVLTKSSDALFPGGPRYLRHFRHSSRNWAENRPGAPFLDTLEQKSQKPAEIIVHFSLNLDPIEGMPLEIPKPSKEFTQKPHFLTTNVFRLRPGTHRRKHLPKQLGRTLPQAVSTTETPVQIRKKLPKSKNPLCYFTAIPCMDRR</sequence>